<accession>A0A7W9WA64</accession>
<gene>
    <name evidence="1" type="ORF">HNQ39_005116</name>
</gene>
<keyword evidence="2" id="KW-1185">Reference proteome</keyword>
<comment type="caution">
    <text evidence="1">The sequence shown here is derived from an EMBL/GenBank/DDBJ whole genome shotgun (WGS) entry which is preliminary data.</text>
</comment>
<dbReference type="EMBL" id="JACHGW010000006">
    <property type="protein sequence ID" value="MBB6053282.1"/>
    <property type="molecule type" value="Genomic_DNA"/>
</dbReference>
<reference evidence="1 2" key="1">
    <citation type="submission" date="2020-08" db="EMBL/GenBank/DDBJ databases">
        <title>Genomic Encyclopedia of Type Strains, Phase IV (KMG-IV): sequencing the most valuable type-strain genomes for metagenomic binning, comparative biology and taxonomic classification.</title>
        <authorList>
            <person name="Goeker M."/>
        </authorList>
    </citation>
    <scope>NUCLEOTIDE SEQUENCE [LARGE SCALE GENOMIC DNA]</scope>
    <source>
        <strain evidence="1 2">DSM 23562</strain>
    </source>
</reference>
<evidence type="ECO:0000313" key="2">
    <source>
        <dbReference type="Proteomes" id="UP000520814"/>
    </source>
</evidence>
<proteinExistence type="predicted"/>
<protein>
    <submittedName>
        <fullName evidence="1">Uncharacterized protein</fullName>
    </submittedName>
</protein>
<sequence>MGNPFPAFHAGLRAAISATWPDIQSGSDQPIYRFGQRARIAWKAILEQANNQYPYAVIFLSDVPQATSWGLNNTIWTPRVEIFYITKAVASEPDMSAYLEEQLMALRQTLLTWSTGFQFAYDASIEVGTASAVQQALLAENMDLFVGSIAFDVRVSDSGDSQLLFFDPRQLSVCKLEPFTLTTNAGVTTATTNTGAAVDLLTMVDAIAYNPTQTVSDYANEDAPIMDYRSGGKNDFTLSIGAIDGQGRSQPLMDLWHQGKDALKFSLRAKNLDGTDGKWLILVGIPATLKNGVVAGKSATFMTFKPTWGVMPYWGMTPPAL</sequence>
<name>A0A7W9WA64_ARMRO</name>
<evidence type="ECO:0000313" key="1">
    <source>
        <dbReference type="EMBL" id="MBB6053282.1"/>
    </source>
</evidence>
<dbReference type="RefSeq" id="WP_184203379.1">
    <property type="nucleotide sequence ID" value="NZ_JACHGW010000006.1"/>
</dbReference>
<dbReference type="AlphaFoldDB" id="A0A7W9WA64"/>
<organism evidence="1 2">
    <name type="scientific">Armatimonas rosea</name>
    <dbReference type="NCBI Taxonomy" id="685828"/>
    <lineage>
        <taxon>Bacteria</taxon>
        <taxon>Bacillati</taxon>
        <taxon>Armatimonadota</taxon>
        <taxon>Armatimonadia</taxon>
        <taxon>Armatimonadales</taxon>
        <taxon>Armatimonadaceae</taxon>
        <taxon>Armatimonas</taxon>
    </lineage>
</organism>
<dbReference type="Proteomes" id="UP000520814">
    <property type="component" value="Unassembled WGS sequence"/>
</dbReference>